<dbReference type="AlphaFoldDB" id="A0A852VFJ5"/>
<dbReference type="InterPro" id="IPR006120">
    <property type="entry name" value="Resolvase_HTH_dom"/>
</dbReference>
<evidence type="ECO:0000313" key="2">
    <source>
        <dbReference type="EMBL" id="NYF91593.1"/>
    </source>
</evidence>
<sequence length="43" mass="4904">MNENQRELAKRLLKEGKHVREVARTFSVHPATLYRLLTPAASA</sequence>
<organism evidence="2 3">
    <name type="scientific">Tunturiibacter lichenicola</name>
    <dbReference type="NCBI Taxonomy" id="2051959"/>
    <lineage>
        <taxon>Bacteria</taxon>
        <taxon>Pseudomonadati</taxon>
        <taxon>Acidobacteriota</taxon>
        <taxon>Terriglobia</taxon>
        <taxon>Terriglobales</taxon>
        <taxon>Acidobacteriaceae</taxon>
        <taxon>Tunturiibacter</taxon>
    </lineage>
</organism>
<comment type="caution">
    <text evidence="2">The sequence shown here is derived from an EMBL/GenBank/DDBJ whole genome shotgun (WGS) entry which is preliminary data.</text>
</comment>
<accession>A0A852VFJ5</accession>
<dbReference type="GO" id="GO:0003677">
    <property type="term" value="F:DNA binding"/>
    <property type="evidence" value="ECO:0007669"/>
    <property type="project" value="InterPro"/>
</dbReference>
<dbReference type="InterPro" id="IPR009057">
    <property type="entry name" value="Homeodomain-like_sf"/>
</dbReference>
<dbReference type="EMBL" id="JACCCU010000003">
    <property type="protein sequence ID" value="NYF91593.1"/>
    <property type="molecule type" value="Genomic_DNA"/>
</dbReference>
<dbReference type="Gene3D" id="1.10.10.60">
    <property type="entry name" value="Homeodomain-like"/>
    <property type="match status" value="1"/>
</dbReference>
<dbReference type="Proteomes" id="UP000564385">
    <property type="component" value="Unassembled WGS sequence"/>
</dbReference>
<gene>
    <name evidence="2" type="ORF">HDF08_003712</name>
</gene>
<reference evidence="2 3" key="1">
    <citation type="submission" date="2020-07" db="EMBL/GenBank/DDBJ databases">
        <title>Genomic Encyclopedia of Type Strains, Phase IV (KMG-V): Genome sequencing to study the core and pangenomes of soil and plant-associated prokaryotes.</title>
        <authorList>
            <person name="Whitman W."/>
        </authorList>
    </citation>
    <scope>NUCLEOTIDE SEQUENCE [LARGE SCALE GENOMIC DNA]</scope>
    <source>
        <strain evidence="2 3">M8UP22</strain>
    </source>
</reference>
<protein>
    <submittedName>
        <fullName evidence="2">Transposase-like protein</fullName>
    </submittedName>
</protein>
<dbReference type="Pfam" id="PF02796">
    <property type="entry name" value="HTH_7"/>
    <property type="match status" value="1"/>
</dbReference>
<dbReference type="GO" id="GO:0000150">
    <property type="term" value="F:DNA strand exchange activity"/>
    <property type="evidence" value="ECO:0007669"/>
    <property type="project" value="InterPro"/>
</dbReference>
<proteinExistence type="predicted"/>
<evidence type="ECO:0000259" key="1">
    <source>
        <dbReference type="Pfam" id="PF02796"/>
    </source>
</evidence>
<dbReference type="SUPFAM" id="SSF46689">
    <property type="entry name" value="Homeodomain-like"/>
    <property type="match status" value="1"/>
</dbReference>
<name>A0A852VFJ5_9BACT</name>
<evidence type="ECO:0000313" key="3">
    <source>
        <dbReference type="Proteomes" id="UP000564385"/>
    </source>
</evidence>
<feature type="domain" description="Resolvase HTH" evidence="1">
    <location>
        <begin position="2"/>
        <end position="37"/>
    </location>
</feature>